<dbReference type="EMBL" id="JH598343">
    <property type="status" value="NOT_ANNOTATED_CDS"/>
    <property type="molecule type" value="Genomic_DNA"/>
</dbReference>
<protein>
    <submittedName>
        <fullName evidence="1">Uncharacterized protein</fullName>
    </submittedName>
</protein>
<dbReference type="AlphaFoldDB" id="M4BK56"/>
<dbReference type="Proteomes" id="UP000011713">
    <property type="component" value="Unassembled WGS sequence"/>
</dbReference>
<sequence length="122" mass="14214">MRHKLQRAWHHRDVPTVTAQTSCAKPIDCHSEAEHWVSTEYEMSRTARLCDSTNIKSRERDCHVKDFKVLVTMMSRPWMIEEEWIHYTKQQQIQEAVATWTIKEVLKRGTCGASKMTATAAP</sequence>
<dbReference type="VEuPathDB" id="FungiDB:HpaG806789"/>
<evidence type="ECO:0000313" key="1">
    <source>
        <dbReference type="EnsemblProtists" id="HpaP806789"/>
    </source>
</evidence>
<reference evidence="2" key="1">
    <citation type="journal article" date="2010" name="Science">
        <title>Signatures of adaptation to obligate biotrophy in the Hyaloperonospora arabidopsidis genome.</title>
        <authorList>
            <person name="Baxter L."/>
            <person name="Tripathy S."/>
            <person name="Ishaque N."/>
            <person name="Boot N."/>
            <person name="Cabral A."/>
            <person name="Kemen E."/>
            <person name="Thines M."/>
            <person name="Ah-Fong A."/>
            <person name="Anderson R."/>
            <person name="Badejoko W."/>
            <person name="Bittner-Eddy P."/>
            <person name="Boore J.L."/>
            <person name="Chibucos M.C."/>
            <person name="Coates M."/>
            <person name="Dehal P."/>
            <person name="Delehaunty K."/>
            <person name="Dong S."/>
            <person name="Downton P."/>
            <person name="Dumas B."/>
            <person name="Fabro G."/>
            <person name="Fronick C."/>
            <person name="Fuerstenberg S.I."/>
            <person name="Fulton L."/>
            <person name="Gaulin E."/>
            <person name="Govers F."/>
            <person name="Hughes L."/>
            <person name="Humphray S."/>
            <person name="Jiang R.H."/>
            <person name="Judelson H."/>
            <person name="Kamoun S."/>
            <person name="Kyung K."/>
            <person name="Meijer H."/>
            <person name="Minx P."/>
            <person name="Morris P."/>
            <person name="Nelson J."/>
            <person name="Phuntumart V."/>
            <person name="Qutob D."/>
            <person name="Rehmany A."/>
            <person name="Rougon-Cardoso A."/>
            <person name="Ryden P."/>
            <person name="Torto-Alalibo T."/>
            <person name="Studholme D."/>
            <person name="Wang Y."/>
            <person name="Win J."/>
            <person name="Wood J."/>
            <person name="Clifton S.W."/>
            <person name="Rogers J."/>
            <person name="Van den Ackerveken G."/>
            <person name="Jones J.D."/>
            <person name="McDowell J.M."/>
            <person name="Beynon J."/>
            <person name="Tyler B.M."/>
        </authorList>
    </citation>
    <scope>NUCLEOTIDE SEQUENCE [LARGE SCALE GENOMIC DNA]</scope>
    <source>
        <strain evidence="2">Emoy2</strain>
    </source>
</reference>
<organism evidence="1 2">
    <name type="scientific">Hyaloperonospora arabidopsidis (strain Emoy2)</name>
    <name type="common">Downy mildew agent</name>
    <name type="synonym">Peronospora arabidopsidis</name>
    <dbReference type="NCBI Taxonomy" id="559515"/>
    <lineage>
        <taxon>Eukaryota</taxon>
        <taxon>Sar</taxon>
        <taxon>Stramenopiles</taxon>
        <taxon>Oomycota</taxon>
        <taxon>Peronosporomycetes</taxon>
        <taxon>Peronosporales</taxon>
        <taxon>Peronosporaceae</taxon>
        <taxon>Hyaloperonospora</taxon>
    </lineage>
</organism>
<name>M4BK56_HYAAE</name>
<keyword evidence="2" id="KW-1185">Reference proteome</keyword>
<proteinExistence type="predicted"/>
<dbReference type="HOGENOM" id="CLU_2031158_0_0_1"/>
<accession>M4BK56</accession>
<dbReference type="InParanoid" id="M4BK56"/>
<reference evidence="1" key="2">
    <citation type="submission" date="2015-06" db="UniProtKB">
        <authorList>
            <consortium name="EnsemblProtists"/>
        </authorList>
    </citation>
    <scope>IDENTIFICATION</scope>
    <source>
        <strain evidence="1">Emoy2</strain>
    </source>
</reference>
<evidence type="ECO:0000313" key="2">
    <source>
        <dbReference type="Proteomes" id="UP000011713"/>
    </source>
</evidence>
<dbReference type="EnsemblProtists" id="HpaT806789">
    <property type="protein sequence ID" value="HpaP806789"/>
    <property type="gene ID" value="HpaG806789"/>
</dbReference>